<feature type="transmembrane region" description="Helical" evidence="1">
    <location>
        <begin position="60"/>
        <end position="87"/>
    </location>
</feature>
<evidence type="ECO:0000256" key="2">
    <source>
        <dbReference type="SAM" id="SignalP"/>
    </source>
</evidence>
<sequence length="99" mass="10541">MAHPEWVVAMAVFWAILAEKANLEPEIVGDAFLTTVAAIPAIPEVVIVQFDAVPVVAVPLLLLVCMAVVADCAVVLPSVLAVIFYVFPYVHLLALTVVC</sequence>
<protein>
    <submittedName>
        <fullName evidence="3">Putative calphotin</fullName>
    </submittedName>
</protein>
<accession>A0A2M4DRP9</accession>
<organism evidence="3">
    <name type="scientific">Anopheles darlingi</name>
    <name type="common">Mosquito</name>
    <dbReference type="NCBI Taxonomy" id="43151"/>
    <lineage>
        <taxon>Eukaryota</taxon>
        <taxon>Metazoa</taxon>
        <taxon>Ecdysozoa</taxon>
        <taxon>Arthropoda</taxon>
        <taxon>Hexapoda</taxon>
        <taxon>Insecta</taxon>
        <taxon>Pterygota</taxon>
        <taxon>Neoptera</taxon>
        <taxon>Endopterygota</taxon>
        <taxon>Diptera</taxon>
        <taxon>Nematocera</taxon>
        <taxon>Culicoidea</taxon>
        <taxon>Culicidae</taxon>
        <taxon>Anophelinae</taxon>
        <taxon>Anopheles</taxon>
    </lineage>
</organism>
<dbReference type="AlphaFoldDB" id="A0A2M4DRP9"/>
<feature type="signal peptide" evidence="2">
    <location>
        <begin position="1"/>
        <end position="18"/>
    </location>
</feature>
<name>A0A2M4DRP9_ANODA</name>
<keyword evidence="2" id="KW-0732">Signal</keyword>
<keyword evidence="1" id="KW-0472">Membrane</keyword>
<evidence type="ECO:0000256" key="1">
    <source>
        <dbReference type="SAM" id="Phobius"/>
    </source>
</evidence>
<evidence type="ECO:0000313" key="3">
    <source>
        <dbReference type="EMBL" id="MBW80236.1"/>
    </source>
</evidence>
<proteinExistence type="predicted"/>
<keyword evidence="1" id="KW-1133">Transmembrane helix</keyword>
<keyword evidence="1" id="KW-0812">Transmembrane</keyword>
<dbReference type="EMBL" id="GGFL01016058">
    <property type="protein sequence ID" value="MBW80236.1"/>
    <property type="molecule type" value="Transcribed_RNA"/>
</dbReference>
<reference evidence="3" key="1">
    <citation type="submission" date="2018-01" db="EMBL/GenBank/DDBJ databases">
        <title>An insight into the sialome of Amazonian anophelines.</title>
        <authorList>
            <person name="Ribeiro J.M."/>
            <person name="Scarpassa V."/>
            <person name="Calvo E."/>
        </authorList>
    </citation>
    <scope>NUCLEOTIDE SEQUENCE</scope>
</reference>
<feature type="chain" id="PRO_5014663164" evidence="2">
    <location>
        <begin position="19"/>
        <end position="99"/>
    </location>
</feature>